<name>A0AAN8ZL38_9MAGN</name>
<keyword evidence="8" id="KW-0811">Translocation</keyword>
<reference evidence="11 12" key="1">
    <citation type="submission" date="2023-12" db="EMBL/GenBank/DDBJ databases">
        <title>A high-quality genome assembly for Dillenia turbinata (Dilleniales).</title>
        <authorList>
            <person name="Chanderbali A."/>
        </authorList>
    </citation>
    <scope>NUCLEOTIDE SEQUENCE [LARGE SCALE GENOMIC DNA]</scope>
    <source>
        <strain evidence="11">LSX21</strain>
        <tissue evidence="11">Leaf</tissue>
    </source>
</reference>
<evidence type="ECO:0000313" key="12">
    <source>
        <dbReference type="Proteomes" id="UP001370490"/>
    </source>
</evidence>
<organism evidence="11 12">
    <name type="scientific">Dillenia turbinata</name>
    <dbReference type="NCBI Taxonomy" id="194707"/>
    <lineage>
        <taxon>Eukaryota</taxon>
        <taxon>Viridiplantae</taxon>
        <taxon>Streptophyta</taxon>
        <taxon>Embryophyta</taxon>
        <taxon>Tracheophyta</taxon>
        <taxon>Spermatophyta</taxon>
        <taxon>Magnoliopsida</taxon>
        <taxon>eudicotyledons</taxon>
        <taxon>Gunneridae</taxon>
        <taxon>Pentapetalae</taxon>
        <taxon>Dilleniales</taxon>
        <taxon>Dilleniaceae</taxon>
        <taxon>Dillenia</taxon>
    </lineage>
</organism>
<evidence type="ECO:0000256" key="3">
    <source>
        <dbReference type="ARBA" id="ARBA00022448"/>
    </source>
</evidence>
<dbReference type="PANTHER" id="PTHR10485:SF0">
    <property type="entry name" value="AT05822P-RELATED"/>
    <property type="match status" value="1"/>
</dbReference>
<keyword evidence="3" id="KW-0813">Transport</keyword>
<dbReference type="PANTHER" id="PTHR10485">
    <property type="entry name" value="MITOCHONDRIAL IMPORT INNER MEMBRANE TRANSLOCASE SUBUNIT TIM-17"/>
    <property type="match status" value="1"/>
</dbReference>
<dbReference type="EMBL" id="JBAMMX010000004">
    <property type="protein sequence ID" value="KAK6941462.1"/>
    <property type="molecule type" value="Genomic_DNA"/>
</dbReference>
<evidence type="ECO:0000256" key="7">
    <source>
        <dbReference type="ARBA" id="ARBA00022989"/>
    </source>
</evidence>
<keyword evidence="4" id="KW-0812">Transmembrane</keyword>
<dbReference type="GO" id="GO:0005744">
    <property type="term" value="C:TIM23 mitochondrial import inner membrane translocase complex"/>
    <property type="evidence" value="ECO:0007669"/>
    <property type="project" value="TreeGrafter"/>
</dbReference>
<evidence type="ECO:0000256" key="5">
    <source>
        <dbReference type="ARBA" id="ARBA00022792"/>
    </source>
</evidence>
<keyword evidence="5" id="KW-0999">Mitochondrion inner membrane</keyword>
<comment type="similarity">
    <text evidence="2">Belongs to the Tim17/Tim22/Tim23 family.</text>
</comment>
<protein>
    <recommendedName>
        <fullName evidence="13">Mitochondrial import inner membrane translocase subunit TIM17</fullName>
    </recommendedName>
</protein>
<evidence type="ECO:0000256" key="10">
    <source>
        <dbReference type="ARBA" id="ARBA00023136"/>
    </source>
</evidence>
<keyword evidence="10" id="KW-0472">Membrane</keyword>
<dbReference type="GO" id="GO:0008320">
    <property type="term" value="F:protein transmembrane transporter activity"/>
    <property type="evidence" value="ECO:0007669"/>
    <property type="project" value="TreeGrafter"/>
</dbReference>
<keyword evidence="9" id="KW-0496">Mitochondrion</keyword>
<gene>
    <name evidence="11" type="ORF">RJ641_026839</name>
</gene>
<evidence type="ECO:0000256" key="2">
    <source>
        <dbReference type="ARBA" id="ARBA00008444"/>
    </source>
</evidence>
<proteinExistence type="inferred from homology"/>
<dbReference type="GO" id="GO:0030150">
    <property type="term" value="P:protein import into mitochondrial matrix"/>
    <property type="evidence" value="ECO:0007669"/>
    <property type="project" value="TreeGrafter"/>
</dbReference>
<keyword evidence="12" id="KW-1185">Reference proteome</keyword>
<keyword evidence="7" id="KW-1133">Transmembrane helix</keyword>
<evidence type="ECO:0000256" key="6">
    <source>
        <dbReference type="ARBA" id="ARBA00022927"/>
    </source>
</evidence>
<dbReference type="Proteomes" id="UP001370490">
    <property type="component" value="Unassembled WGS sequence"/>
</dbReference>
<evidence type="ECO:0000256" key="4">
    <source>
        <dbReference type="ARBA" id="ARBA00022692"/>
    </source>
</evidence>
<evidence type="ECO:0000256" key="8">
    <source>
        <dbReference type="ARBA" id="ARBA00023010"/>
    </source>
</evidence>
<dbReference type="AlphaFoldDB" id="A0AAN8ZL38"/>
<comment type="subcellular location">
    <subcellularLocation>
        <location evidence="1">Mitochondrion inner membrane</location>
        <topology evidence="1">Multi-pass membrane protein</topology>
    </subcellularLocation>
</comment>
<accession>A0AAN8ZL38</accession>
<evidence type="ECO:0000313" key="11">
    <source>
        <dbReference type="EMBL" id="KAK6941462.1"/>
    </source>
</evidence>
<sequence length="220" mass="23059">MASIDTSREPCPGRILGDTGGAFGMGVVGGSAWHFLRGLYNSPRGARLIGAGQAVRMNAPRIGGSFAVWGGLFSVFDCSLVFLRQKEGPWNSIISGAMTGGLLSMRRGLRVAARSAASGGLMLALIEGAGIAINKYVSTVQYQPILEEARGSVPAGLLYPVPDQKLNVGSEKEMNSGSGSGWFGGWFGAKKEEEGLGSGGGVKTEVLESFDKPMPNFHFK</sequence>
<evidence type="ECO:0008006" key="13">
    <source>
        <dbReference type="Google" id="ProtNLM"/>
    </source>
</evidence>
<keyword evidence="6" id="KW-0653">Protein transport</keyword>
<evidence type="ECO:0000256" key="1">
    <source>
        <dbReference type="ARBA" id="ARBA00004448"/>
    </source>
</evidence>
<dbReference type="Pfam" id="PF02466">
    <property type="entry name" value="Tim17"/>
    <property type="match status" value="1"/>
</dbReference>
<comment type="caution">
    <text evidence="11">The sequence shown here is derived from an EMBL/GenBank/DDBJ whole genome shotgun (WGS) entry which is preliminary data.</text>
</comment>
<evidence type="ECO:0000256" key="9">
    <source>
        <dbReference type="ARBA" id="ARBA00023128"/>
    </source>
</evidence>